<dbReference type="Proteomes" id="UP000259040">
    <property type="component" value="Segment"/>
</dbReference>
<name>A0A345M837_9CAUD</name>
<proteinExistence type="predicted"/>
<gene>
    <name evidence="1" type="primary">189</name>
    <name evidence="1" type="ORF">SEA_STARBOW_189</name>
</gene>
<organism evidence="1 2">
    <name type="scientific">Streptomyces phage Starbow</name>
    <dbReference type="NCBI Taxonomy" id="2283266"/>
    <lineage>
        <taxon>Viruses</taxon>
        <taxon>Duplodnaviria</taxon>
        <taxon>Heunggongvirae</taxon>
        <taxon>Uroviricota</taxon>
        <taxon>Caudoviricetes</taxon>
        <taxon>Stanwilliamsviridae</taxon>
        <taxon>Boydwoodruffvirinae</taxon>
        <taxon>Karimacvirus</taxon>
        <taxon>Karimacvirus karimac</taxon>
        <taxon>Streptomyces virus Karimac</taxon>
    </lineage>
</organism>
<evidence type="ECO:0000313" key="1">
    <source>
        <dbReference type="EMBL" id="AXH66658.1"/>
    </source>
</evidence>
<protein>
    <submittedName>
        <fullName evidence="1">Uncharacterized protein</fullName>
    </submittedName>
</protein>
<dbReference type="EMBL" id="MH576964">
    <property type="protein sequence ID" value="AXH66658.1"/>
    <property type="molecule type" value="Genomic_DNA"/>
</dbReference>
<evidence type="ECO:0000313" key="2">
    <source>
        <dbReference type="Proteomes" id="UP000259040"/>
    </source>
</evidence>
<sequence>MGDRTNVGVVMRDSTGREKLGILWVYSHWGLPGITASIAKALDNAKGRWDDDMYGQRIFVQSIMEAGGMEADSELGGGLSFNFIADNEHKLWVADFYDQSMYLFPEYKGDLDTPEPLVVTSFQNFVTKYLK</sequence>
<accession>A0A345M837</accession>
<reference evidence="1 2" key="1">
    <citation type="submission" date="2018-07" db="EMBL/GenBank/DDBJ databases">
        <authorList>
            <person name="Boyd E.M."/>
            <person name="Barkley D.B."/>
            <person name="Naeem H."/>
            <person name="Vanhorne R."/>
            <person name="Nayek S."/>
            <person name="Layton S.R."/>
            <person name="Hughes L.E."/>
            <person name="Garlena R.A."/>
            <person name="Russell D.A."/>
            <person name="Pope W.H."/>
            <person name="Jacobs-Sera D."/>
            <person name="Hatfull G.F."/>
        </authorList>
    </citation>
    <scope>NUCLEOTIDE SEQUENCE [LARGE SCALE GENOMIC DNA]</scope>
</reference>